<keyword evidence="3" id="KW-1185">Reference proteome</keyword>
<reference evidence="3" key="1">
    <citation type="journal article" date="2019" name="Int. J. Syst. Evol. Microbiol.">
        <title>The Global Catalogue of Microorganisms (GCM) 10K type strain sequencing project: providing services to taxonomists for standard genome sequencing and annotation.</title>
        <authorList>
            <consortium name="The Broad Institute Genomics Platform"/>
            <consortium name="The Broad Institute Genome Sequencing Center for Infectious Disease"/>
            <person name="Wu L."/>
            <person name="Ma J."/>
        </authorList>
    </citation>
    <scope>NUCLEOTIDE SEQUENCE [LARGE SCALE GENOMIC DNA]</scope>
    <source>
        <strain evidence="3">JCM 17927</strain>
    </source>
</reference>
<evidence type="ECO:0000313" key="2">
    <source>
        <dbReference type="EMBL" id="GAA4459345.1"/>
    </source>
</evidence>
<comment type="caution">
    <text evidence="2">The sequence shown here is derived from an EMBL/GenBank/DDBJ whole genome shotgun (WGS) entry which is preliminary data.</text>
</comment>
<dbReference type="EMBL" id="BAABHD010000031">
    <property type="protein sequence ID" value="GAA4459345.1"/>
    <property type="molecule type" value="Genomic_DNA"/>
</dbReference>
<dbReference type="RefSeq" id="WP_345244969.1">
    <property type="nucleotide sequence ID" value="NZ_BAABHD010000031.1"/>
</dbReference>
<evidence type="ECO:0000256" key="1">
    <source>
        <dbReference type="SAM" id="MobiDB-lite"/>
    </source>
</evidence>
<feature type="region of interest" description="Disordered" evidence="1">
    <location>
        <begin position="1"/>
        <end position="20"/>
    </location>
</feature>
<evidence type="ECO:0000313" key="3">
    <source>
        <dbReference type="Proteomes" id="UP001501175"/>
    </source>
</evidence>
<protein>
    <submittedName>
        <fullName evidence="2">Uncharacterized protein</fullName>
    </submittedName>
</protein>
<sequence>MAKREKQTKRKDGPNTEKIFTPITTKTFSPVRVESGKIRITSDRDVVIEVQAMNPATGHYIKQNLQTGLYEVKADGKPFKGVPKKKLVLAPANPVIDRETAQQGEKAVIDYLNKKAQRQ</sequence>
<dbReference type="Proteomes" id="UP001501175">
    <property type="component" value="Unassembled WGS sequence"/>
</dbReference>
<gene>
    <name evidence="2" type="ORF">GCM10023189_32920</name>
</gene>
<organism evidence="2 3">
    <name type="scientific">Nibrella saemangeumensis</name>
    <dbReference type="NCBI Taxonomy" id="1084526"/>
    <lineage>
        <taxon>Bacteria</taxon>
        <taxon>Pseudomonadati</taxon>
        <taxon>Bacteroidota</taxon>
        <taxon>Cytophagia</taxon>
        <taxon>Cytophagales</taxon>
        <taxon>Spirosomataceae</taxon>
        <taxon>Nibrella</taxon>
    </lineage>
</organism>
<proteinExistence type="predicted"/>
<accession>A0ABP8N2J2</accession>
<name>A0ABP8N2J2_9BACT</name>